<dbReference type="Pfam" id="PF17912">
    <property type="entry name" value="OB_MalK"/>
    <property type="match status" value="1"/>
</dbReference>
<dbReference type="Gene3D" id="3.40.50.300">
    <property type="entry name" value="P-loop containing nucleotide triphosphate hydrolases"/>
    <property type="match status" value="1"/>
</dbReference>
<dbReference type="FunFam" id="3.40.50.300:FF:000042">
    <property type="entry name" value="Maltose/maltodextrin ABC transporter, ATP-binding protein"/>
    <property type="match status" value="1"/>
</dbReference>
<sequence length="475" mass="52904">MASLLLKGIYKVYPSGVTAVTDFNLDIKDKEFIVFVGPSGCGKSTTLRMIAGLEEISKGELYIDGKLVNDVVPKDRDIAMVFQNYALYPHMTVYDNMAFGLKLRKVPKQIIDERVKEAAAILGITDYLTRKPKALSGGQRQRVALGRAIVREPKVFLLDEPLSNLDAKLRAQMRTEISKLHARLATTFIYVTHDQVEAMTMGTRIVVMKDGFMQQVDTPQNLYDYPINQFVAGFIGTPQMNFFPATITQAKGKTYVEFTNNNKILLPKTVEARIRNIEDYANTGKPVVLGVRPEDIHDEENFIAASPDTVVKAFIEVLEKLGAETQIYCKLDFKEGETVEDATDSIADASYMVAKIDSRSLVSRGEVVELALDARHIHLFDGATEMSILARDEGYEITPENEASSNFVPLTPQEMQAIIEQNRVVTKEEKKAMRREAHAAAKKERAEAKAAAEAAAAAEQPEEQSEEPSDDNKEE</sequence>
<dbReference type="SUPFAM" id="SSF50331">
    <property type="entry name" value="MOP-like"/>
    <property type="match status" value="1"/>
</dbReference>
<dbReference type="GO" id="GO:0055052">
    <property type="term" value="C:ATP-binding cassette (ABC) transporter complex, substrate-binding subunit-containing"/>
    <property type="evidence" value="ECO:0007669"/>
    <property type="project" value="TreeGrafter"/>
</dbReference>
<feature type="compositionally biased region" description="Acidic residues" evidence="4">
    <location>
        <begin position="460"/>
        <end position="475"/>
    </location>
</feature>
<evidence type="ECO:0000256" key="2">
    <source>
        <dbReference type="ARBA" id="ARBA00022741"/>
    </source>
</evidence>
<gene>
    <name evidence="6" type="primary">ugpC</name>
    <name evidence="6" type="ORF">H9727_03955</name>
</gene>
<dbReference type="EMBL" id="DXCL01000025">
    <property type="protein sequence ID" value="HIZ03420.1"/>
    <property type="molecule type" value="Genomic_DNA"/>
</dbReference>
<reference evidence="6" key="2">
    <citation type="submission" date="2021-04" db="EMBL/GenBank/DDBJ databases">
        <authorList>
            <person name="Gilroy R."/>
        </authorList>
    </citation>
    <scope>NUCLEOTIDE SEQUENCE</scope>
    <source>
        <strain evidence="6">CHK187-5294</strain>
    </source>
</reference>
<dbReference type="Gene3D" id="2.40.50.100">
    <property type="match status" value="1"/>
</dbReference>
<dbReference type="AlphaFoldDB" id="A0A9D2ICC7"/>
<dbReference type="GO" id="GO:0016887">
    <property type="term" value="F:ATP hydrolysis activity"/>
    <property type="evidence" value="ECO:0007669"/>
    <property type="project" value="InterPro"/>
</dbReference>
<dbReference type="PROSITE" id="PS50893">
    <property type="entry name" value="ABC_TRANSPORTER_2"/>
    <property type="match status" value="1"/>
</dbReference>
<dbReference type="PROSITE" id="PS00211">
    <property type="entry name" value="ABC_TRANSPORTER_1"/>
    <property type="match status" value="1"/>
</dbReference>
<proteinExistence type="predicted"/>
<dbReference type="GO" id="GO:0005524">
    <property type="term" value="F:ATP binding"/>
    <property type="evidence" value="ECO:0007669"/>
    <property type="project" value="UniProtKB-KW"/>
</dbReference>
<dbReference type="InterPro" id="IPR015855">
    <property type="entry name" value="ABC_transpr_MalK-like"/>
</dbReference>
<dbReference type="InterPro" id="IPR017871">
    <property type="entry name" value="ABC_transporter-like_CS"/>
</dbReference>
<dbReference type="InterPro" id="IPR027417">
    <property type="entry name" value="P-loop_NTPase"/>
</dbReference>
<evidence type="ECO:0000256" key="4">
    <source>
        <dbReference type="SAM" id="MobiDB-lite"/>
    </source>
</evidence>
<dbReference type="PANTHER" id="PTHR43875:SF1">
    <property type="entry name" value="OSMOPROTECTIVE COMPOUNDS UPTAKE ATP-BINDING PROTEIN GGTA"/>
    <property type="match status" value="1"/>
</dbReference>
<dbReference type="InterPro" id="IPR012340">
    <property type="entry name" value="NA-bd_OB-fold"/>
</dbReference>
<dbReference type="SUPFAM" id="SSF52540">
    <property type="entry name" value="P-loop containing nucleoside triphosphate hydrolases"/>
    <property type="match status" value="1"/>
</dbReference>
<dbReference type="InterPro" id="IPR040582">
    <property type="entry name" value="OB_MalK-like"/>
</dbReference>
<organism evidence="6 7">
    <name type="scientific">Candidatus Borkfalkia avistercoris</name>
    <dbReference type="NCBI Taxonomy" id="2838504"/>
    <lineage>
        <taxon>Bacteria</taxon>
        <taxon>Bacillati</taxon>
        <taxon>Bacillota</taxon>
        <taxon>Clostridia</taxon>
        <taxon>Christensenellales</taxon>
        <taxon>Christensenellaceae</taxon>
        <taxon>Candidatus Borkfalkia</taxon>
    </lineage>
</organism>
<dbReference type="Proteomes" id="UP000824132">
    <property type="component" value="Unassembled WGS sequence"/>
</dbReference>
<reference evidence="6" key="1">
    <citation type="journal article" date="2021" name="PeerJ">
        <title>Extensive microbial diversity within the chicken gut microbiome revealed by metagenomics and culture.</title>
        <authorList>
            <person name="Gilroy R."/>
            <person name="Ravi A."/>
            <person name="Getino M."/>
            <person name="Pursley I."/>
            <person name="Horton D.L."/>
            <person name="Alikhan N.F."/>
            <person name="Baker D."/>
            <person name="Gharbi K."/>
            <person name="Hall N."/>
            <person name="Watson M."/>
            <person name="Adriaenssens E.M."/>
            <person name="Foster-Nyarko E."/>
            <person name="Jarju S."/>
            <person name="Secka A."/>
            <person name="Antonio M."/>
            <person name="Oren A."/>
            <person name="Chaudhuri R.R."/>
            <person name="La Ragione R."/>
            <person name="Hildebrand F."/>
            <person name="Pallen M.J."/>
        </authorList>
    </citation>
    <scope>NUCLEOTIDE SEQUENCE</scope>
    <source>
        <strain evidence="6">CHK187-5294</strain>
    </source>
</reference>
<evidence type="ECO:0000313" key="6">
    <source>
        <dbReference type="EMBL" id="HIZ03420.1"/>
    </source>
</evidence>
<dbReference type="InterPro" id="IPR047641">
    <property type="entry name" value="ABC_transpr_MalK/UgpC-like"/>
</dbReference>
<dbReference type="InterPro" id="IPR003593">
    <property type="entry name" value="AAA+_ATPase"/>
</dbReference>
<accession>A0A9D2ICC7</accession>
<feature type="compositionally biased region" description="Basic and acidic residues" evidence="4">
    <location>
        <begin position="427"/>
        <end position="450"/>
    </location>
</feature>
<feature type="region of interest" description="Disordered" evidence="4">
    <location>
        <begin position="427"/>
        <end position="475"/>
    </location>
</feature>
<feature type="domain" description="ABC transporter" evidence="5">
    <location>
        <begin position="4"/>
        <end position="235"/>
    </location>
</feature>
<keyword evidence="2" id="KW-0547">Nucleotide-binding</keyword>
<evidence type="ECO:0000259" key="5">
    <source>
        <dbReference type="PROSITE" id="PS50893"/>
    </source>
</evidence>
<dbReference type="InterPro" id="IPR003439">
    <property type="entry name" value="ABC_transporter-like_ATP-bd"/>
</dbReference>
<dbReference type="SMART" id="SM00382">
    <property type="entry name" value="AAA"/>
    <property type="match status" value="1"/>
</dbReference>
<dbReference type="GO" id="GO:0140359">
    <property type="term" value="F:ABC-type transporter activity"/>
    <property type="evidence" value="ECO:0007669"/>
    <property type="project" value="InterPro"/>
</dbReference>
<keyword evidence="3 6" id="KW-0067">ATP-binding</keyword>
<dbReference type="GO" id="GO:0008643">
    <property type="term" value="P:carbohydrate transport"/>
    <property type="evidence" value="ECO:0007669"/>
    <property type="project" value="InterPro"/>
</dbReference>
<dbReference type="InterPro" id="IPR008995">
    <property type="entry name" value="Mo/tungstate-bd_C_term_dom"/>
</dbReference>
<evidence type="ECO:0000256" key="3">
    <source>
        <dbReference type="ARBA" id="ARBA00022840"/>
    </source>
</evidence>
<keyword evidence="1" id="KW-0813">Transport</keyword>
<dbReference type="NCBIfam" id="NF008653">
    <property type="entry name" value="PRK11650.1"/>
    <property type="match status" value="1"/>
</dbReference>
<evidence type="ECO:0000313" key="7">
    <source>
        <dbReference type="Proteomes" id="UP000824132"/>
    </source>
</evidence>
<dbReference type="CDD" id="cd03301">
    <property type="entry name" value="ABC_MalK_N"/>
    <property type="match status" value="1"/>
</dbReference>
<protein>
    <submittedName>
        <fullName evidence="6">Sn-glycerol-3-phosphate ABC transporter ATP-binding protein UgpC</fullName>
    </submittedName>
</protein>
<dbReference type="PANTHER" id="PTHR43875">
    <property type="entry name" value="MALTODEXTRIN IMPORT ATP-BINDING PROTEIN MSMX"/>
    <property type="match status" value="1"/>
</dbReference>
<dbReference type="Gene3D" id="2.40.50.140">
    <property type="entry name" value="Nucleic acid-binding proteins"/>
    <property type="match status" value="1"/>
</dbReference>
<dbReference type="Pfam" id="PF00005">
    <property type="entry name" value="ABC_tran"/>
    <property type="match status" value="1"/>
</dbReference>
<name>A0A9D2ICC7_9FIRM</name>
<comment type="caution">
    <text evidence="6">The sequence shown here is derived from an EMBL/GenBank/DDBJ whole genome shotgun (WGS) entry which is preliminary data.</text>
</comment>
<evidence type="ECO:0000256" key="1">
    <source>
        <dbReference type="ARBA" id="ARBA00022448"/>
    </source>
</evidence>